<reference evidence="2 3" key="1">
    <citation type="journal article" date="2016" name="Nat. Commun.">
        <title>Thousands of microbial genomes shed light on interconnected biogeochemical processes in an aquifer system.</title>
        <authorList>
            <person name="Anantharaman K."/>
            <person name="Brown C.T."/>
            <person name="Hug L.A."/>
            <person name="Sharon I."/>
            <person name="Castelle C.J."/>
            <person name="Probst A.J."/>
            <person name="Thomas B.C."/>
            <person name="Singh A."/>
            <person name="Wilkins M.J."/>
            <person name="Karaoz U."/>
            <person name="Brodie E.L."/>
            <person name="Williams K.H."/>
            <person name="Hubbard S.S."/>
            <person name="Banfield J.F."/>
        </authorList>
    </citation>
    <scope>NUCLEOTIDE SEQUENCE [LARGE SCALE GENOMIC DNA]</scope>
</reference>
<dbReference type="AlphaFoldDB" id="A0A1F5YJ45"/>
<accession>A0A1F5YJ45</accession>
<evidence type="ECO:0000259" key="1">
    <source>
        <dbReference type="Pfam" id="PF02589"/>
    </source>
</evidence>
<dbReference type="PANTHER" id="PTHR36179">
    <property type="entry name" value="LUD_DOM DOMAIN-CONTAINING PROTEIN"/>
    <property type="match status" value="1"/>
</dbReference>
<dbReference type="Proteomes" id="UP000177396">
    <property type="component" value="Unassembled WGS sequence"/>
</dbReference>
<evidence type="ECO:0000313" key="2">
    <source>
        <dbReference type="EMBL" id="OGG00190.1"/>
    </source>
</evidence>
<gene>
    <name evidence="2" type="ORF">A2153_04455</name>
</gene>
<name>A0A1F5YJ45_9BACT</name>
<protein>
    <recommendedName>
        <fullName evidence="1">LUD domain-containing protein</fullName>
    </recommendedName>
</protein>
<dbReference type="PANTHER" id="PTHR36179:SF2">
    <property type="entry name" value="LUD DOMAIN-CONTAINING PROTEIN"/>
    <property type="match status" value="1"/>
</dbReference>
<proteinExistence type="predicted"/>
<evidence type="ECO:0000313" key="3">
    <source>
        <dbReference type="Proteomes" id="UP000177396"/>
    </source>
</evidence>
<dbReference type="Pfam" id="PF02589">
    <property type="entry name" value="LUD_dom"/>
    <property type="match status" value="1"/>
</dbReference>
<dbReference type="InterPro" id="IPR003741">
    <property type="entry name" value="LUD_dom"/>
</dbReference>
<organism evidence="2 3">
    <name type="scientific">Candidatus Gottesmanbacteria bacterium RBG_16_38_7b</name>
    <dbReference type="NCBI Taxonomy" id="1798372"/>
    <lineage>
        <taxon>Bacteria</taxon>
        <taxon>Candidatus Gottesmaniibacteriota</taxon>
    </lineage>
</organism>
<dbReference type="EMBL" id="MFJB01000029">
    <property type="protein sequence ID" value="OGG00190.1"/>
    <property type="molecule type" value="Genomic_DNA"/>
</dbReference>
<sequence length="205" mass="22671">MDFDKLASYKSVAATAKALSAKGYLVDIVDNINQALEKIKEIIPPGASVMNGSSRTLEQIGFVDFLKSGKHSWNNLHGKIFAEKDASRQSHLRKTATLSDYYLGSVHALVKNGEFVIASNTGSQLPNIVYSSTNLVFVVSTKKIVGTLDQAFRRLENYVIPLEDAHMKDLYGMGTTLNKLLIFKGEPQFLGRKIRFILVNEALGF</sequence>
<comment type="caution">
    <text evidence="2">The sequence shown here is derived from an EMBL/GenBank/DDBJ whole genome shotgun (WGS) entry which is preliminary data.</text>
</comment>
<feature type="domain" description="LUD" evidence="1">
    <location>
        <begin position="14"/>
        <end position="157"/>
    </location>
</feature>